<dbReference type="GO" id="GO:0020037">
    <property type="term" value="F:heme binding"/>
    <property type="evidence" value="ECO:0007669"/>
    <property type="project" value="InterPro"/>
</dbReference>
<proteinExistence type="inferred from homology"/>
<dbReference type="PROSITE" id="PS00086">
    <property type="entry name" value="CYTOCHROME_P450"/>
    <property type="match status" value="1"/>
</dbReference>
<dbReference type="Pfam" id="PF00067">
    <property type="entry name" value="p450"/>
    <property type="match status" value="1"/>
</dbReference>
<comment type="pathway">
    <text evidence="2">Secondary metabolite biosynthesis.</text>
</comment>
<dbReference type="GO" id="GO:0005506">
    <property type="term" value="F:iron ion binding"/>
    <property type="evidence" value="ECO:0007669"/>
    <property type="project" value="InterPro"/>
</dbReference>
<dbReference type="PRINTS" id="PR00463">
    <property type="entry name" value="EP450I"/>
</dbReference>
<keyword evidence="8 10" id="KW-0503">Monooxygenase</keyword>
<dbReference type="InterPro" id="IPR002401">
    <property type="entry name" value="Cyt_P450_E_grp-I"/>
</dbReference>
<accession>A0A0C9VXE9</accession>
<evidence type="ECO:0000256" key="2">
    <source>
        <dbReference type="ARBA" id="ARBA00005179"/>
    </source>
</evidence>
<evidence type="ECO:0000256" key="6">
    <source>
        <dbReference type="ARBA" id="ARBA00023002"/>
    </source>
</evidence>
<evidence type="ECO:0000256" key="8">
    <source>
        <dbReference type="ARBA" id="ARBA00023033"/>
    </source>
</evidence>
<dbReference type="InterPro" id="IPR017972">
    <property type="entry name" value="Cyt_P450_CS"/>
</dbReference>
<dbReference type="PANTHER" id="PTHR24305:SF166">
    <property type="entry name" value="CYTOCHROME P450 12A4, MITOCHONDRIAL-RELATED"/>
    <property type="match status" value="1"/>
</dbReference>
<evidence type="ECO:0008006" key="13">
    <source>
        <dbReference type="Google" id="ProtNLM"/>
    </source>
</evidence>
<evidence type="ECO:0000256" key="3">
    <source>
        <dbReference type="ARBA" id="ARBA00010617"/>
    </source>
</evidence>
<dbReference type="InterPro" id="IPR036396">
    <property type="entry name" value="Cyt_P450_sf"/>
</dbReference>
<comment type="similarity">
    <text evidence="3 10">Belongs to the cytochrome P450 family.</text>
</comment>
<dbReference type="Gene3D" id="1.10.630.10">
    <property type="entry name" value="Cytochrome P450"/>
    <property type="match status" value="1"/>
</dbReference>
<dbReference type="GO" id="GO:0016705">
    <property type="term" value="F:oxidoreductase activity, acting on paired donors, with incorporation or reduction of molecular oxygen"/>
    <property type="evidence" value="ECO:0007669"/>
    <property type="project" value="InterPro"/>
</dbReference>
<keyword evidence="4 9" id="KW-0349">Heme</keyword>
<keyword evidence="6 10" id="KW-0560">Oxidoreductase</keyword>
<evidence type="ECO:0000256" key="9">
    <source>
        <dbReference type="PIRSR" id="PIRSR602401-1"/>
    </source>
</evidence>
<gene>
    <name evidence="11" type="ORF">M422DRAFT_253106</name>
</gene>
<comment type="cofactor">
    <cofactor evidence="1 9">
        <name>heme</name>
        <dbReference type="ChEBI" id="CHEBI:30413"/>
    </cofactor>
</comment>
<dbReference type="AlphaFoldDB" id="A0A0C9VXE9"/>
<organism evidence="11 12">
    <name type="scientific">Sphaerobolus stellatus (strain SS14)</name>
    <dbReference type="NCBI Taxonomy" id="990650"/>
    <lineage>
        <taxon>Eukaryota</taxon>
        <taxon>Fungi</taxon>
        <taxon>Dikarya</taxon>
        <taxon>Basidiomycota</taxon>
        <taxon>Agaricomycotina</taxon>
        <taxon>Agaricomycetes</taxon>
        <taxon>Phallomycetidae</taxon>
        <taxon>Geastrales</taxon>
        <taxon>Sphaerobolaceae</taxon>
        <taxon>Sphaerobolus</taxon>
    </lineage>
</organism>
<evidence type="ECO:0000256" key="4">
    <source>
        <dbReference type="ARBA" id="ARBA00022617"/>
    </source>
</evidence>
<dbReference type="HOGENOM" id="CLU_001570_5_11_1"/>
<dbReference type="Proteomes" id="UP000054279">
    <property type="component" value="Unassembled WGS sequence"/>
</dbReference>
<evidence type="ECO:0000313" key="11">
    <source>
        <dbReference type="EMBL" id="KIJ43530.1"/>
    </source>
</evidence>
<evidence type="ECO:0000313" key="12">
    <source>
        <dbReference type="Proteomes" id="UP000054279"/>
    </source>
</evidence>
<feature type="binding site" description="axial binding residue" evidence="9">
    <location>
        <position position="474"/>
    </location>
    <ligand>
        <name>heme</name>
        <dbReference type="ChEBI" id="CHEBI:30413"/>
    </ligand>
    <ligandPart>
        <name>Fe</name>
        <dbReference type="ChEBI" id="CHEBI:18248"/>
    </ligandPart>
</feature>
<dbReference type="PRINTS" id="PR00385">
    <property type="entry name" value="P450"/>
</dbReference>
<dbReference type="OrthoDB" id="1470350at2759"/>
<dbReference type="GO" id="GO:0004497">
    <property type="term" value="F:monooxygenase activity"/>
    <property type="evidence" value="ECO:0007669"/>
    <property type="project" value="UniProtKB-KW"/>
</dbReference>
<dbReference type="EMBL" id="KN837122">
    <property type="protein sequence ID" value="KIJ43530.1"/>
    <property type="molecule type" value="Genomic_DNA"/>
</dbReference>
<evidence type="ECO:0000256" key="7">
    <source>
        <dbReference type="ARBA" id="ARBA00023004"/>
    </source>
</evidence>
<keyword evidence="7 9" id="KW-0408">Iron</keyword>
<name>A0A0C9VXE9_SPHS4</name>
<protein>
    <recommendedName>
        <fullName evidence="13">Cytochrome P450</fullName>
    </recommendedName>
</protein>
<evidence type="ECO:0000256" key="10">
    <source>
        <dbReference type="RuleBase" id="RU000461"/>
    </source>
</evidence>
<dbReference type="InterPro" id="IPR050121">
    <property type="entry name" value="Cytochrome_P450_monoxygenase"/>
</dbReference>
<dbReference type="SUPFAM" id="SSF48264">
    <property type="entry name" value="Cytochrome P450"/>
    <property type="match status" value="1"/>
</dbReference>
<sequence>MSSITSLVVLVILTRLLYGWHKYRSRVIANLKGPASASWLVGCFGEWVRTEEIGEKDFAWVKEYGESFRMRGPLGNDFFFTVDPKAIQYIFNTASYNFPKPPETRLSVALATGKGLAWAEGEQHARQRKIMNPGFSYGALRGFLPLFRATAQKTIAKLRELAPSGSRVIDIHPWMARTTLDAILVAAFDFQFNSVESPGGNELSRTYNNLFADAFFQRSDGIIAMEALCAYLPQFCIDMMRNLPDKQMTRLRNYMKVAREVAQSILDTQTKNFEDGKEGSKDVMSILIRANLTEDPKKRLDDEEILSQLTTINLAGHETTANMLTWALYELARHPDFQTEIRDEIKSTREKATSRENPELSVADLDSMKLMETLRYHPIVTALVRAADRDDNVPLLYPITTKTGEVLHSVPFTKGQRVIISIAAYQRLKSVWGEDADEWRPKRFLEGVERLQSTSLGVMSNMGSATFSSGVRSCIGWRFAMIEMQAILIELVENFEWSPAPGVEILRAPAGLMSPM</sequence>
<keyword evidence="12" id="KW-1185">Reference proteome</keyword>
<dbReference type="InterPro" id="IPR001128">
    <property type="entry name" value="Cyt_P450"/>
</dbReference>
<evidence type="ECO:0000256" key="1">
    <source>
        <dbReference type="ARBA" id="ARBA00001971"/>
    </source>
</evidence>
<dbReference type="PANTHER" id="PTHR24305">
    <property type="entry name" value="CYTOCHROME P450"/>
    <property type="match status" value="1"/>
</dbReference>
<reference evidence="11 12" key="1">
    <citation type="submission" date="2014-06" db="EMBL/GenBank/DDBJ databases">
        <title>Evolutionary Origins and Diversification of the Mycorrhizal Mutualists.</title>
        <authorList>
            <consortium name="DOE Joint Genome Institute"/>
            <consortium name="Mycorrhizal Genomics Consortium"/>
            <person name="Kohler A."/>
            <person name="Kuo A."/>
            <person name="Nagy L.G."/>
            <person name="Floudas D."/>
            <person name="Copeland A."/>
            <person name="Barry K.W."/>
            <person name="Cichocki N."/>
            <person name="Veneault-Fourrey C."/>
            <person name="LaButti K."/>
            <person name="Lindquist E.A."/>
            <person name="Lipzen A."/>
            <person name="Lundell T."/>
            <person name="Morin E."/>
            <person name="Murat C."/>
            <person name="Riley R."/>
            <person name="Ohm R."/>
            <person name="Sun H."/>
            <person name="Tunlid A."/>
            <person name="Henrissat B."/>
            <person name="Grigoriev I.V."/>
            <person name="Hibbett D.S."/>
            <person name="Martin F."/>
        </authorList>
    </citation>
    <scope>NUCLEOTIDE SEQUENCE [LARGE SCALE GENOMIC DNA]</scope>
    <source>
        <strain evidence="11 12">SS14</strain>
    </source>
</reference>
<evidence type="ECO:0000256" key="5">
    <source>
        <dbReference type="ARBA" id="ARBA00022723"/>
    </source>
</evidence>
<keyword evidence="5 9" id="KW-0479">Metal-binding</keyword>